<feature type="transmembrane region" description="Helical" evidence="5">
    <location>
        <begin position="313"/>
        <end position="333"/>
    </location>
</feature>
<dbReference type="KEGG" id="bcai:K788_0002895"/>
<dbReference type="GO" id="GO:0016020">
    <property type="term" value="C:membrane"/>
    <property type="evidence" value="ECO:0007669"/>
    <property type="project" value="UniProtKB-SubCell"/>
</dbReference>
<dbReference type="PROSITE" id="PS50850">
    <property type="entry name" value="MFS"/>
    <property type="match status" value="1"/>
</dbReference>
<dbReference type="InterPro" id="IPR020846">
    <property type="entry name" value="MFS_dom"/>
</dbReference>
<dbReference type="EMBL" id="CP012747">
    <property type="protein sequence ID" value="ALL66379.1"/>
    <property type="molecule type" value="Genomic_DNA"/>
</dbReference>
<sequence>MPVIRRRHAVQRHTIKGLRWWIIGLIMLGTVFNYLARSSLSVAAPTLTEKLHMTTQQYSYVVAAFQGAYTVMQPIAGYILDFVGLKIGFAIFAIAWAASNMLHGLATGWTSLAFFRGLLGMSEAAIFPAGMKAISQWFPAKERSIATGWLNTGTSIGAMLAPPLVVYCILTFNWQMAFVVTGGSALIWVALWLVFFRKPEDHPNLSTDERQYILSGQERRAQDATARPSWRHVLSTRRFWGIAIPRFLAEPAWQTFNFWIPLYLFTVRHMNLKEIALFGWMPFLAADLGCLVGGYLAPFFIRRFNASLITSRKLVIICGAVLMVGPACIGLAASPYVAIALFCMGAFAHQAISGALFTLASDVFGQHEVGTATGFSGMFGWLGGMIFSLIVGALAATLGYNPLFVCLMLFDIIGATVAWKLITHGESFSPPLAGVPVELAERNTSGR</sequence>
<dbReference type="CDD" id="cd17319">
    <property type="entry name" value="MFS_ExuT_GudP_like"/>
    <property type="match status" value="1"/>
</dbReference>
<evidence type="ECO:0000313" key="7">
    <source>
        <dbReference type="EMBL" id="ALL66379.1"/>
    </source>
</evidence>
<feature type="transmembrane region" description="Helical" evidence="5">
    <location>
        <begin position="20"/>
        <end position="37"/>
    </location>
</feature>
<feature type="transmembrane region" description="Helical" evidence="5">
    <location>
        <begin position="146"/>
        <end position="170"/>
    </location>
</feature>
<dbReference type="AlphaFoldDB" id="A0A0P0RDW5"/>
<accession>A0A0P0RDW5</accession>
<keyword evidence="4 5" id="KW-0472">Membrane</keyword>
<feature type="transmembrane region" description="Helical" evidence="5">
    <location>
        <begin position="277"/>
        <end position="301"/>
    </location>
</feature>
<dbReference type="InterPro" id="IPR011701">
    <property type="entry name" value="MFS"/>
</dbReference>
<feature type="domain" description="Major facilitator superfamily (MFS) profile" evidence="6">
    <location>
        <begin position="22"/>
        <end position="426"/>
    </location>
</feature>
<comment type="subcellular location">
    <subcellularLocation>
        <location evidence="1">Membrane</location>
        <topology evidence="1">Multi-pass membrane protein</topology>
    </subcellularLocation>
</comment>
<feature type="transmembrane region" description="Helical" evidence="5">
    <location>
        <begin position="372"/>
        <end position="396"/>
    </location>
</feature>
<evidence type="ECO:0000259" key="6">
    <source>
        <dbReference type="PROSITE" id="PS50850"/>
    </source>
</evidence>
<dbReference type="PANTHER" id="PTHR11662:SF285">
    <property type="entry name" value="HEXURONATE TRANSPORTER"/>
    <property type="match status" value="1"/>
</dbReference>
<dbReference type="Proteomes" id="UP000019146">
    <property type="component" value="Chromosome 2"/>
</dbReference>
<dbReference type="SUPFAM" id="SSF103473">
    <property type="entry name" value="MFS general substrate transporter"/>
    <property type="match status" value="1"/>
</dbReference>
<evidence type="ECO:0000256" key="5">
    <source>
        <dbReference type="SAM" id="Phobius"/>
    </source>
</evidence>
<evidence type="ECO:0000256" key="1">
    <source>
        <dbReference type="ARBA" id="ARBA00004141"/>
    </source>
</evidence>
<organism evidence="7 8">
    <name type="scientific">Paraburkholderia caribensis MBA4</name>
    <dbReference type="NCBI Taxonomy" id="1323664"/>
    <lineage>
        <taxon>Bacteria</taxon>
        <taxon>Pseudomonadati</taxon>
        <taxon>Pseudomonadota</taxon>
        <taxon>Betaproteobacteria</taxon>
        <taxon>Burkholderiales</taxon>
        <taxon>Burkholderiaceae</taxon>
        <taxon>Paraburkholderia</taxon>
    </lineage>
</organism>
<proteinExistence type="predicted"/>
<evidence type="ECO:0000256" key="4">
    <source>
        <dbReference type="ARBA" id="ARBA00023136"/>
    </source>
</evidence>
<keyword evidence="3 5" id="KW-1133">Transmembrane helix</keyword>
<feature type="transmembrane region" description="Helical" evidence="5">
    <location>
        <begin position="176"/>
        <end position="196"/>
    </location>
</feature>
<feature type="transmembrane region" description="Helical" evidence="5">
    <location>
        <begin position="57"/>
        <end position="80"/>
    </location>
</feature>
<evidence type="ECO:0000256" key="2">
    <source>
        <dbReference type="ARBA" id="ARBA00022692"/>
    </source>
</evidence>
<dbReference type="PIRSF" id="PIRSF002808">
    <property type="entry name" value="Hexose_phosphate_transp"/>
    <property type="match status" value="1"/>
</dbReference>
<dbReference type="InterPro" id="IPR000849">
    <property type="entry name" value="Sugar_P_transporter"/>
</dbReference>
<dbReference type="InterPro" id="IPR036259">
    <property type="entry name" value="MFS_trans_sf"/>
</dbReference>
<evidence type="ECO:0000256" key="3">
    <source>
        <dbReference type="ARBA" id="ARBA00022989"/>
    </source>
</evidence>
<keyword evidence="2 5" id="KW-0812">Transmembrane</keyword>
<dbReference type="InterPro" id="IPR050382">
    <property type="entry name" value="MFS_Na/Anion_cotransporter"/>
</dbReference>
<dbReference type="PANTHER" id="PTHR11662">
    <property type="entry name" value="SOLUTE CARRIER FAMILY 17"/>
    <property type="match status" value="1"/>
</dbReference>
<reference evidence="7 8" key="1">
    <citation type="journal article" date="2014" name="Genome Announc.">
        <title>Draft Genome Sequence of the Haloacid-Degrading Burkholderia caribensis Strain MBA4.</title>
        <authorList>
            <person name="Pan Y."/>
            <person name="Kong K.F."/>
            <person name="Tsang J.S."/>
        </authorList>
    </citation>
    <scope>NUCLEOTIDE SEQUENCE [LARGE SCALE GENOMIC DNA]</scope>
    <source>
        <strain evidence="7 8">MBA4</strain>
    </source>
</reference>
<gene>
    <name evidence="7" type="ORF">K788_0002895</name>
</gene>
<name>A0A0P0RDW5_9BURK</name>
<dbReference type="GO" id="GO:0015134">
    <property type="term" value="F:hexuronate transmembrane transporter activity"/>
    <property type="evidence" value="ECO:0007669"/>
    <property type="project" value="TreeGrafter"/>
</dbReference>
<feature type="transmembrane region" description="Helical" evidence="5">
    <location>
        <begin position="339"/>
        <end position="360"/>
    </location>
</feature>
<evidence type="ECO:0000313" key="8">
    <source>
        <dbReference type="Proteomes" id="UP000019146"/>
    </source>
</evidence>
<dbReference type="Gene3D" id="1.20.1250.20">
    <property type="entry name" value="MFS general substrate transporter like domains"/>
    <property type="match status" value="2"/>
</dbReference>
<protein>
    <submittedName>
        <fullName evidence="7">Hexuronate transporter</fullName>
    </submittedName>
</protein>
<dbReference type="Pfam" id="PF07690">
    <property type="entry name" value="MFS_1"/>
    <property type="match status" value="1"/>
</dbReference>
<feature type="transmembrane region" description="Helical" evidence="5">
    <location>
        <begin position="87"/>
        <end position="106"/>
    </location>
</feature>